<evidence type="ECO:0000259" key="7">
    <source>
        <dbReference type="PROSITE" id="PS50850"/>
    </source>
</evidence>
<keyword evidence="4 6" id="KW-1133">Transmembrane helix</keyword>
<feature type="transmembrane region" description="Helical" evidence="6">
    <location>
        <begin position="89"/>
        <end position="107"/>
    </location>
</feature>
<feature type="transmembrane region" description="Helical" evidence="6">
    <location>
        <begin position="113"/>
        <end position="134"/>
    </location>
</feature>
<feature type="transmembrane region" description="Helical" evidence="6">
    <location>
        <begin position="412"/>
        <end position="433"/>
    </location>
</feature>
<evidence type="ECO:0000256" key="6">
    <source>
        <dbReference type="SAM" id="Phobius"/>
    </source>
</evidence>
<evidence type="ECO:0000256" key="1">
    <source>
        <dbReference type="ARBA" id="ARBA00004141"/>
    </source>
</evidence>
<feature type="transmembrane region" description="Helical" evidence="6">
    <location>
        <begin position="181"/>
        <end position="199"/>
    </location>
</feature>
<keyword evidence="3 6" id="KW-0812">Transmembrane</keyword>
<dbReference type="InterPro" id="IPR020846">
    <property type="entry name" value="MFS_dom"/>
</dbReference>
<feature type="transmembrane region" description="Helical" evidence="6">
    <location>
        <begin position="155"/>
        <end position="175"/>
    </location>
</feature>
<accession>A0ABW8PXU5</accession>
<evidence type="ECO:0000256" key="5">
    <source>
        <dbReference type="ARBA" id="ARBA00023136"/>
    </source>
</evidence>
<feature type="transmembrane region" description="Helical" evidence="6">
    <location>
        <begin position="295"/>
        <end position="313"/>
    </location>
</feature>
<reference evidence="8 9" key="1">
    <citation type="submission" date="2024-02" db="EMBL/GenBank/DDBJ databases">
        <title>Marinospirillum sp. MEB 164 isolated from Lonar lake sediment.</title>
        <authorList>
            <person name="Joshi A."/>
            <person name="Thite S."/>
        </authorList>
    </citation>
    <scope>NUCLEOTIDE SEQUENCE [LARGE SCALE GENOMIC DNA]</scope>
    <source>
        <strain evidence="8 9">MEB164</strain>
    </source>
</reference>
<organism evidence="8 9">
    <name type="scientific">Marinospirillum alkalitolerans</name>
    <dbReference type="NCBI Taxonomy" id="3123374"/>
    <lineage>
        <taxon>Bacteria</taxon>
        <taxon>Pseudomonadati</taxon>
        <taxon>Pseudomonadota</taxon>
        <taxon>Gammaproteobacteria</taxon>
        <taxon>Oceanospirillales</taxon>
        <taxon>Oceanospirillaceae</taxon>
        <taxon>Marinospirillum</taxon>
    </lineage>
</organism>
<feature type="transmembrane region" description="Helical" evidence="6">
    <location>
        <begin position="51"/>
        <end position="68"/>
    </location>
</feature>
<gene>
    <name evidence="8" type="ORF">V6U78_08675</name>
</gene>
<dbReference type="PANTHER" id="PTHR12778">
    <property type="entry name" value="SOLUTE CARRIER FAMILY 33 ACETYL-COA TRANSPORTER -RELATED"/>
    <property type="match status" value="1"/>
</dbReference>
<proteinExistence type="predicted"/>
<dbReference type="SUPFAM" id="SSF103473">
    <property type="entry name" value="MFS general substrate transporter"/>
    <property type="match status" value="1"/>
</dbReference>
<name>A0ABW8PXU5_9GAMM</name>
<evidence type="ECO:0000256" key="3">
    <source>
        <dbReference type="ARBA" id="ARBA00022692"/>
    </source>
</evidence>
<dbReference type="Proteomes" id="UP001621714">
    <property type="component" value="Unassembled WGS sequence"/>
</dbReference>
<comment type="subcellular location">
    <subcellularLocation>
        <location evidence="1">Membrane</location>
        <topology evidence="1">Multi-pass membrane protein</topology>
    </subcellularLocation>
</comment>
<feature type="domain" description="Major facilitator superfamily (MFS) profile" evidence="7">
    <location>
        <begin position="15"/>
        <end position="438"/>
    </location>
</feature>
<keyword evidence="2" id="KW-0813">Transport</keyword>
<dbReference type="RefSeq" id="WP_405339465.1">
    <property type="nucleotide sequence ID" value="NZ_JBANFI010000004.1"/>
</dbReference>
<dbReference type="Pfam" id="PF07690">
    <property type="entry name" value="MFS_1"/>
    <property type="match status" value="1"/>
</dbReference>
<dbReference type="InterPro" id="IPR036259">
    <property type="entry name" value="MFS_trans_sf"/>
</dbReference>
<evidence type="ECO:0000256" key="2">
    <source>
        <dbReference type="ARBA" id="ARBA00022448"/>
    </source>
</evidence>
<dbReference type="NCBIfam" id="TIGR00901">
    <property type="entry name" value="2A0125"/>
    <property type="match status" value="1"/>
</dbReference>
<dbReference type="InterPro" id="IPR004752">
    <property type="entry name" value="AmpG_permease/AT-1"/>
</dbReference>
<keyword evidence="9" id="KW-1185">Reference proteome</keyword>
<comment type="caution">
    <text evidence="8">The sequence shown here is derived from an EMBL/GenBank/DDBJ whole genome shotgun (WGS) entry which is preliminary data.</text>
</comment>
<dbReference type="Gene3D" id="1.20.1250.20">
    <property type="entry name" value="MFS general substrate transporter like domains"/>
    <property type="match status" value="2"/>
</dbReference>
<evidence type="ECO:0000313" key="8">
    <source>
        <dbReference type="EMBL" id="MFK7161108.1"/>
    </source>
</evidence>
<feature type="transmembrane region" description="Helical" evidence="6">
    <location>
        <begin position="254"/>
        <end position="275"/>
    </location>
</feature>
<dbReference type="InterPro" id="IPR011701">
    <property type="entry name" value="MFS"/>
</dbReference>
<feature type="transmembrane region" description="Helical" evidence="6">
    <location>
        <begin position="376"/>
        <end position="397"/>
    </location>
</feature>
<feature type="transmembrane region" description="Helical" evidence="6">
    <location>
        <begin position="346"/>
        <end position="369"/>
    </location>
</feature>
<evidence type="ECO:0000256" key="4">
    <source>
        <dbReference type="ARBA" id="ARBA00022989"/>
    </source>
</evidence>
<dbReference type="PANTHER" id="PTHR12778:SF10">
    <property type="entry name" value="MAJOR FACILITATOR SUPERFAMILY DOMAIN-CONTAINING PROTEIN 3"/>
    <property type="match status" value="1"/>
</dbReference>
<keyword evidence="5 6" id="KW-0472">Membrane</keyword>
<protein>
    <submittedName>
        <fullName evidence="8">MFS transporter</fullName>
    </submittedName>
</protein>
<dbReference type="PROSITE" id="PS50850">
    <property type="entry name" value="MFS"/>
    <property type="match status" value="1"/>
</dbReference>
<sequence>MIALQRWIGPYLDRRMLILLLLGFASGLPAPLVFSNLSLWLREVGVSRTEIGLFALAATPYAINFLWAPMLDRVALPWLTARFGRRRGWGLLIQALLIVALLLLSLARPDQNLAWMAMAVLFVTFLSATQDIVIDAYRVEILEPHQYGAGSAMAVWGWHLGGTLVGAAGGLYLAAHFGWQLAYQLLALSVLIGMITLLLSPEPRVQQVILEEEAQQRAQVAGWSWLPQRMRHLLTPLYVNLVAPFAEFTRRRGWLWILAFIFIFKLGDALLGRMANVFYRDLGFSLVEIAQVAKVYGLAAMLLGVALGGILVARVGILKALLISGLATATTNLTYSLLAYSGQSSVVFALAVIADNLTSGLVTVAFVAYLSSLCNLAYTASQYAMLASLGNLARIWFSASSGWMVDQLDGDWGVFFILTAVIALLGLPLLWVLMRYFPLEPQPHQARQEQE</sequence>
<feature type="transmembrane region" description="Helical" evidence="6">
    <location>
        <begin position="320"/>
        <end position="340"/>
    </location>
</feature>
<dbReference type="EMBL" id="JBANFI010000004">
    <property type="protein sequence ID" value="MFK7161108.1"/>
    <property type="molecule type" value="Genomic_DNA"/>
</dbReference>
<evidence type="ECO:0000313" key="9">
    <source>
        <dbReference type="Proteomes" id="UP001621714"/>
    </source>
</evidence>